<dbReference type="VEuPathDB" id="FungiDB:RhiirA1_428588"/>
<accession>A0A2I1GN34</accession>
<dbReference type="VEuPathDB" id="FungiDB:FUN_013655"/>
<keyword evidence="5" id="KW-0812">Transmembrane</keyword>
<dbReference type="AlphaFoldDB" id="A0A2I1GN34"/>
<proteinExistence type="predicted"/>
<protein>
    <recommendedName>
        <fullName evidence="6">Crinkler effector protein N-terminal domain-containing protein</fullName>
    </recommendedName>
</protein>
<dbReference type="GO" id="GO:0043657">
    <property type="term" value="C:host cell"/>
    <property type="evidence" value="ECO:0007669"/>
    <property type="project" value="UniProtKB-SubCell"/>
</dbReference>
<evidence type="ECO:0000256" key="2">
    <source>
        <dbReference type="ARBA" id="ARBA00004613"/>
    </source>
</evidence>
<keyword evidence="3" id="KW-0964">Secreted</keyword>
<dbReference type="Pfam" id="PF20147">
    <property type="entry name" value="Crinkler"/>
    <property type="match status" value="1"/>
</dbReference>
<keyword evidence="5" id="KW-1133">Transmembrane helix</keyword>
<feature type="transmembrane region" description="Helical" evidence="5">
    <location>
        <begin position="217"/>
        <end position="239"/>
    </location>
</feature>
<evidence type="ECO:0000256" key="3">
    <source>
        <dbReference type="ARBA" id="ARBA00022525"/>
    </source>
</evidence>
<organism evidence="7 8">
    <name type="scientific">Rhizophagus irregularis</name>
    <dbReference type="NCBI Taxonomy" id="588596"/>
    <lineage>
        <taxon>Eukaryota</taxon>
        <taxon>Fungi</taxon>
        <taxon>Fungi incertae sedis</taxon>
        <taxon>Mucoromycota</taxon>
        <taxon>Glomeromycotina</taxon>
        <taxon>Glomeromycetes</taxon>
        <taxon>Glomerales</taxon>
        <taxon>Glomeraceae</taxon>
        <taxon>Rhizophagus</taxon>
    </lineage>
</organism>
<dbReference type="VEuPathDB" id="FungiDB:RhiirFUN_019872"/>
<evidence type="ECO:0000256" key="1">
    <source>
        <dbReference type="ARBA" id="ARBA00004340"/>
    </source>
</evidence>
<evidence type="ECO:0000256" key="4">
    <source>
        <dbReference type="SAM" id="MobiDB-lite"/>
    </source>
</evidence>
<dbReference type="InterPro" id="IPR045379">
    <property type="entry name" value="Crinkler_N"/>
</dbReference>
<feature type="compositionally biased region" description="Low complexity" evidence="4">
    <location>
        <begin position="11"/>
        <end position="24"/>
    </location>
</feature>
<keyword evidence="8" id="KW-1185">Reference proteome</keyword>
<dbReference type="EMBL" id="LLXI01000598">
    <property type="protein sequence ID" value="PKY48058.1"/>
    <property type="molecule type" value="Genomic_DNA"/>
</dbReference>
<sequence>MTKKRGRPPKTSATSSPTAISSSTGTRSETTLFCLVHKNLQVLFSQLRGGHESVAGLRKLIKKGSEPYLDDFAPWQLRLWVVDIPLNSPNLGMGVLHPNKVGDIFTTQPNENNIHIIVELPTSPSAEDQKDFQGSVIKRGHMNYLSDNISISSTLVWYDPKSKNEPLNVSDVSLPFDISGTTDVLVMNKSFYNVLDYCSGIRAGFELKKRELIATNILSNFAVFFVLTDLNDCWIFYWLSNDRTVMMFRAIDSSNALDIIERTLDEDSISTATTTIDPNFPIGSRINFCHLGNLQGEASENVDLFFNRPKVQFEFEDDVANMKDMFDEMTEEEIKGWKVRRVLKLFG</sequence>
<evidence type="ECO:0000259" key="6">
    <source>
        <dbReference type="Pfam" id="PF20147"/>
    </source>
</evidence>
<reference evidence="7 8" key="1">
    <citation type="submission" date="2015-10" db="EMBL/GenBank/DDBJ databases">
        <title>Genome analyses suggest a sexual origin of heterokaryosis in a supposedly ancient asexual fungus.</title>
        <authorList>
            <person name="Ropars J."/>
            <person name="Sedzielewska K."/>
            <person name="Noel J."/>
            <person name="Charron P."/>
            <person name="Farinelli L."/>
            <person name="Marton T."/>
            <person name="Kruger M."/>
            <person name="Pelin A."/>
            <person name="Brachmann A."/>
            <person name="Corradi N."/>
        </authorList>
    </citation>
    <scope>NUCLEOTIDE SEQUENCE [LARGE SCALE GENOMIC DNA]</scope>
    <source>
        <strain evidence="7 8">A4</strain>
    </source>
</reference>
<feature type="region of interest" description="Disordered" evidence="4">
    <location>
        <begin position="1"/>
        <end position="24"/>
    </location>
</feature>
<feature type="domain" description="Crinkler effector protein N-terminal" evidence="6">
    <location>
        <begin position="31"/>
        <end position="119"/>
    </location>
</feature>
<name>A0A2I1GN34_9GLOM</name>
<evidence type="ECO:0000313" key="8">
    <source>
        <dbReference type="Proteomes" id="UP000234323"/>
    </source>
</evidence>
<evidence type="ECO:0000313" key="7">
    <source>
        <dbReference type="EMBL" id="PKY48058.1"/>
    </source>
</evidence>
<dbReference type="Proteomes" id="UP000234323">
    <property type="component" value="Unassembled WGS sequence"/>
</dbReference>
<evidence type="ECO:0000256" key="5">
    <source>
        <dbReference type="SAM" id="Phobius"/>
    </source>
</evidence>
<keyword evidence="5" id="KW-0472">Membrane</keyword>
<dbReference type="GO" id="GO:0005576">
    <property type="term" value="C:extracellular region"/>
    <property type="evidence" value="ECO:0007669"/>
    <property type="project" value="UniProtKB-SubCell"/>
</dbReference>
<gene>
    <name evidence="7" type="ORF">RhiirA4_544379</name>
</gene>
<comment type="caution">
    <text evidence="7">The sequence shown here is derived from an EMBL/GenBank/DDBJ whole genome shotgun (WGS) entry which is preliminary data.</text>
</comment>
<comment type="subcellular location">
    <subcellularLocation>
        <location evidence="1">Host cell</location>
    </subcellularLocation>
    <subcellularLocation>
        <location evidence="2">Secreted</location>
    </subcellularLocation>
</comment>